<dbReference type="AlphaFoldDB" id="A0A4Q0SV16"/>
<protein>
    <submittedName>
        <fullName evidence="2">Uncharacterized protein</fullName>
    </submittedName>
</protein>
<evidence type="ECO:0000256" key="1">
    <source>
        <dbReference type="SAM" id="Coils"/>
    </source>
</evidence>
<dbReference type="EMBL" id="RDSM01000007">
    <property type="protein sequence ID" value="RXH53780.1"/>
    <property type="molecule type" value="Genomic_DNA"/>
</dbReference>
<keyword evidence="3" id="KW-1185">Reference proteome</keyword>
<reference evidence="3" key="2">
    <citation type="submission" date="2019-02" db="EMBL/GenBank/DDBJ databases">
        <title>Granulicella sibirica sp. nov., a psychrotolerant acidobacterium isolated from an organic soil layer in forested tundra, West Siberia.</title>
        <authorList>
            <person name="Oshkin I.Y."/>
            <person name="Kulichevskaya I.S."/>
            <person name="Rijpstra W.I.C."/>
            <person name="Sinninghe Damste J.S."/>
            <person name="Rakitin A.L."/>
            <person name="Ravin N.V."/>
            <person name="Dedysh S.N."/>
        </authorList>
    </citation>
    <scope>NUCLEOTIDE SEQUENCE [LARGE SCALE GENOMIC DNA]</scope>
    <source>
        <strain evidence="3">AF10</strain>
    </source>
</reference>
<organism evidence="2 3">
    <name type="scientific">Granulicella sibirica</name>
    <dbReference type="NCBI Taxonomy" id="2479048"/>
    <lineage>
        <taxon>Bacteria</taxon>
        <taxon>Pseudomonadati</taxon>
        <taxon>Acidobacteriota</taxon>
        <taxon>Terriglobia</taxon>
        <taxon>Terriglobales</taxon>
        <taxon>Acidobacteriaceae</taxon>
        <taxon>Granulicella</taxon>
    </lineage>
</organism>
<dbReference type="Proteomes" id="UP000289437">
    <property type="component" value="Unassembled WGS sequence"/>
</dbReference>
<accession>A0A4Q0SV16</accession>
<evidence type="ECO:0000313" key="3">
    <source>
        <dbReference type="Proteomes" id="UP000289437"/>
    </source>
</evidence>
<proteinExistence type="predicted"/>
<keyword evidence="1" id="KW-0175">Coiled coil</keyword>
<name>A0A4Q0SV16_9BACT</name>
<reference evidence="2 3" key="1">
    <citation type="submission" date="2018-11" db="EMBL/GenBank/DDBJ databases">
        <authorList>
            <person name="Mardanov A.V."/>
            <person name="Ravin N.V."/>
            <person name="Dedysh S.N."/>
        </authorList>
    </citation>
    <scope>NUCLEOTIDE SEQUENCE [LARGE SCALE GENOMIC DNA]</scope>
    <source>
        <strain evidence="2 3">AF10</strain>
    </source>
</reference>
<gene>
    <name evidence="2" type="ORF">GRAN_5118</name>
</gene>
<evidence type="ECO:0000313" key="2">
    <source>
        <dbReference type="EMBL" id="RXH53780.1"/>
    </source>
</evidence>
<feature type="coiled-coil region" evidence="1">
    <location>
        <begin position="299"/>
        <end position="340"/>
    </location>
</feature>
<comment type="caution">
    <text evidence="2">The sequence shown here is derived from an EMBL/GenBank/DDBJ whole genome shotgun (WGS) entry which is preliminary data.</text>
</comment>
<sequence>MNLVDRVLGLRTLIGVITGTRRDKYEDQIAWIRPLAEATNDSWEAVLAPQSEFPSRGSIFWPRASGAKENALVRFHAKENDVKNGGPDEYMAVDSQLAFEALDLRWVGDCEQVRLALTHGIELPHLVSPKYMIRCGGDLVVGPVGLVSENTGKVVLEKNNRARISCYQLGDDAFLGIAFDDETRTILARSLPPTPHSYVDWDDDKPVMRRAIEAAARLKANGTNLPRQVLEDATVQLTQYGAGASARLEFYRLNRAKQLAADTQQVISLAEEIFRGLRNHPSVLQEAQNFYEGQRGEIRARIESEHESEQAAVTKLREERHEAEEALASAKRQLEETEASHQKQVSGIEAALLSRIDQVLGNVPTLLADVALLRPFLKGRSSPQPRVTWAPEWPVTKVKIAEIKELRSRMIPALRALGVATTSYQPIHAAFASGFVPVVSGARALEALEAYAHVMCGGRQVLVEVTSAIADVQDLFGKLEHGTFVPHPAGLLDIIRAAREHEGPFLVVLDGINRGPTESYLLPLLRLVRNHKASIPLFHPGAIDSTDPYQSEARLQWPTNLLLAATVIEGPTTLPVAPDVWKDGILAIADADGEFTERTELGDSSEVDGSSGLLDVAPARDQLEWMSEGLPQLHGNAKRLAGALAAVISDQSAQQTAITKSIVVPYLSSLTNDDERAAEITRLEKTLNDELGEWVSLARRSIA</sequence>